<sequence length="95" mass="10544">MATMTKIASALVLDRFRDSFKNDKGETVEYAQARLFDTVTREFTVVSTLDIASLVNLTPGETVGPLEFEFVENFNIRAQKVRPVGNGGRAAAERF</sequence>
<keyword evidence="2" id="KW-1185">Reference proteome</keyword>
<dbReference type="EMBL" id="JACBZO010000001">
    <property type="protein sequence ID" value="NYI41406.1"/>
    <property type="molecule type" value="Genomic_DNA"/>
</dbReference>
<organism evidence="1 2">
    <name type="scientific">Demequina lutea</name>
    <dbReference type="NCBI Taxonomy" id="431489"/>
    <lineage>
        <taxon>Bacteria</taxon>
        <taxon>Bacillati</taxon>
        <taxon>Actinomycetota</taxon>
        <taxon>Actinomycetes</taxon>
        <taxon>Micrococcales</taxon>
        <taxon>Demequinaceae</taxon>
        <taxon>Demequina</taxon>
    </lineage>
</organism>
<reference evidence="1 2" key="1">
    <citation type="submission" date="2020-07" db="EMBL/GenBank/DDBJ databases">
        <title>Sequencing the genomes of 1000 actinobacteria strains.</title>
        <authorList>
            <person name="Klenk H.-P."/>
        </authorList>
    </citation>
    <scope>NUCLEOTIDE SEQUENCE [LARGE SCALE GENOMIC DNA]</scope>
    <source>
        <strain evidence="1 2">DSM 19970</strain>
    </source>
</reference>
<protein>
    <submittedName>
        <fullName evidence="1">Uncharacterized protein</fullName>
    </submittedName>
</protein>
<accession>A0A7Y9ZA44</accession>
<proteinExistence type="predicted"/>
<dbReference type="RefSeq" id="WP_179397808.1">
    <property type="nucleotide sequence ID" value="NZ_JACBZO010000001.1"/>
</dbReference>
<comment type="caution">
    <text evidence="1">The sequence shown here is derived from an EMBL/GenBank/DDBJ whole genome shotgun (WGS) entry which is preliminary data.</text>
</comment>
<evidence type="ECO:0000313" key="2">
    <source>
        <dbReference type="Proteomes" id="UP000547973"/>
    </source>
</evidence>
<dbReference type="AlphaFoldDB" id="A0A7Y9ZA44"/>
<name>A0A7Y9ZA44_9MICO</name>
<evidence type="ECO:0000313" key="1">
    <source>
        <dbReference type="EMBL" id="NYI41406.1"/>
    </source>
</evidence>
<dbReference type="Proteomes" id="UP000547973">
    <property type="component" value="Unassembled WGS sequence"/>
</dbReference>
<gene>
    <name evidence="1" type="ORF">BKA03_001525</name>
</gene>